<accession>A0A1V5ZL91</accession>
<feature type="region of interest" description="Disordered" evidence="1">
    <location>
        <begin position="1"/>
        <end position="26"/>
    </location>
</feature>
<dbReference type="AlphaFoldDB" id="A0A1V5ZL91"/>
<feature type="compositionally biased region" description="Polar residues" evidence="1">
    <location>
        <begin position="1"/>
        <end position="17"/>
    </location>
</feature>
<sequence>MTDQNPNPATIDPNTNDESFDIFGGSDDIFENSTILEPINDALD</sequence>
<dbReference type="Proteomes" id="UP000485621">
    <property type="component" value="Unassembled WGS sequence"/>
</dbReference>
<organism evidence="2">
    <name type="scientific">candidate division CPR1 bacterium ADurb.Bin160</name>
    <dbReference type="NCBI Taxonomy" id="1852826"/>
    <lineage>
        <taxon>Bacteria</taxon>
        <taxon>candidate division CPR1</taxon>
    </lineage>
</organism>
<gene>
    <name evidence="2" type="ORF">BWY04_01122</name>
</gene>
<reference evidence="2" key="1">
    <citation type="submission" date="2017-02" db="EMBL/GenBank/DDBJ databases">
        <title>Delving into the versatile metabolic prowess of the omnipresent phylum Bacteroidetes.</title>
        <authorList>
            <person name="Nobu M.K."/>
            <person name="Mei R."/>
            <person name="Narihiro T."/>
            <person name="Kuroda K."/>
            <person name="Liu W.-T."/>
        </authorList>
    </citation>
    <scope>NUCLEOTIDE SEQUENCE</scope>
    <source>
        <strain evidence="2">ADurb.Bin160</strain>
    </source>
</reference>
<evidence type="ECO:0000313" key="2">
    <source>
        <dbReference type="EMBL" id="OQB40965.1"/>
    </source>
</evidence>
<comment type="caution">
    <text evidence="2">The sequence shown here is derived from an EMBL/GenBank/DDBJ whole genome shotgun (WGS) entry which is preliminary data.</text>
</comment>
<dbReference type="EMBL" id="MWDB01000027">
    <property type="protein sequence ID" value="OQB40965.1"/>
    <property type="molecule type" value="Genomic_DNA"/>
</dbReference>
<evidence type="ECO:0000256" key="1">
    <source>
        <dbReference type="SAM" id="MobiDB-lite"/>
    </source>
</evidence>
<protein>
    <submittedName>
        <fullName evidence="2">Uncharacterized protein</fullName>
    </submittedName>
</protein>
<name>A0A1V5ZL91_9BACT</name>
<proteinExistence type="predicted"/>